<dbReference type="InterPro" id="IPR007218">
    <property type="entry name" value="DNA_pol_delta_4"/>
</dbReference>
<dbReference type="PANTHER" id="PTHR14303">
    <property type="entry name" value="DNA POLYMERASE DELTA SUBUNIT 4"/>
    <property type="match status" value="1"/>
</dbReference>
<dbReference type="Pfam" id="PF04081">
    <property type="entry name" value="DNA_pol_delta_4"/>
    <property type="match status" value="1"/>
</dbReference>
<protein>
    <recommendedName>
        <fullName evidence="4">DNA polymerase delta subunit 4</fullName>
    </recommendedName>
</protein>
<dbReference type="PANTHER" id="PTHR14303:SF0">
    <property type="entry name" value="DNA POLYMERASE DELTA SUBUNIT 4"/>
    <property type="match status" value="1"/>
</dbReference>
<reference evidence="2" key="1">
    <citation type="submission" date="2021-04" db="EMBL/GenBank/DDBJ databases">
        <authorList>
            <consortium name="Molecular Ecology Group"/>
        </authorList>
    </citation>
    <scope>NUCLEOTIDE SEQUENCE</scope>
</reference>
<dbReference type="OrthoDB" id="337486at2759"/>
<feature type="compositionally biased region" description="Basic residues" evidence="1">
    <location>
        <begin position="1"/>
        <end position="25"/>
    </location>
</feature>
<evidence type="ECO:0000313" key="2">
    <source>
        <dbReference type="EMBL" id="CAG5130059.1"/>
    </source>
</evidence>
<dbReference type="Proteomes" id="UP000678393">
    <property type="component" value="Unassembled WGS sequence"/>
</dbReference>
<evidence type="ECO:0008006" key="4">
    <source>
        <dbReference type="Google" id="ProtNLM"/>
    </source>
</evidence>
<dbReference type="GO" id="GO:0043625">
    <property type="term" value="C:delta DNA polymerase complex"/>
    <property type="evidence" value="ECO:0007669"/>
    <property type="project" value="TreeGrafter"/>
</dbReference>
<keyword evidence="3" id="KW-1185">Reference proteome</keyword>
<feature type="region of interest" description="Disordered" evidence="1">
    <location>
        <begin position="1"/>
        <end position="39"/>
    </location>
</feature>
<evidence type="ECO:0000256" key="1">
    <source>
        <dbReference type="SAM" id="MobiDB-lite"/>
    </source>
</evidence>
<gene>
    <name evidence="2" type="ORF">CUNI_LOCUS15617</name>
</gene>
<comment type="caution">
    <text evidence="2">The sequence shown here is derived from an EMBL/GenBank/DDBJ whole genome shotgun (WGS) entry which is preliminary data.</text>
</comment>
<name>A0A8S3ZKX6_9EUPU</name>
<dbReference type="AlphaFoldDB" id="A0A8S3ZKX6"/>
<dbReference type="GO" id="GO:0006261">
    <property type="term" value="P:DNA-templated DNA replication"/>
    <property type="evidence" value="ECO:0007669"/>
    <property type="project" value="TreeGrafter"/>
</dbReference>
<organism evidence="2 3">
    <name type="scientific">Candidula unifasciata</name>
    <dbReference type="NCBI Taxonomy" id="100452"/>
    <lineage>
        <taxon>Eukaryota</taxon>
        <taxon>Metazoa</taxon>
        <taxon>Spiralia</taxon>
        <taxon>Lophotrochozoa</taxon>
        <taxon>Mollusca</taxon>
        <taxon>Gastropoda</taxon>
        <taxon>Heterobranchia</taxon>
        <taxon>Euthyneura</taxon>
        <taxon>Panpulmonata</taxon>
        <taxon>Eupulmonata</taxon>
        <taxon>Stylommatophora</taxon>
        <taxon>Helicina</taxon>
        <taxon>Helicoidea</taxon>
        <taxon>Geomitridae</taxon>
        <taxon>Candidula</taxon>
    </lineage>
</organism>
<dbReference type="EMBL" id="CAJHNH020003824">
    <property type="protein sequence ID" value="CAG5130059.1"/>
    <property type="molecule type" value="Genomic_DNA"/>
</dbReference>
<sequence length="111" mass="12788">MASKTKSKSKNKRVNRAFRQRKRNPRPYSKAKPTTAKTPLVSEAEKELGILKKFDLTLEFGPCIGITRLERWERAEKHGLNPPTEVKIIISKHSSSEAYTDCLWSDYIILK</sequence>
<dbReference type="GO" id="GO:0000731">
    <property type="term" value="P:DNA synthesis involved in DNA repair"/>
    <property type="evidence" value="ECO:0007669"/>
    <property type="project" value="InterPro"/>
</dbReference>
<accession>A0A8S3ZKX6</accession>
<proteinExistence type="predicted"/>
<dbReference type="GO" id="GO:0003887">
    <property type="term" value="F:DNA-directed DNA polymerase activity"/>
    <property type="evidence" value="ECO:0007669"/>
    <property type="project" value="TreeGrafter"/>
</dbReference>
<evidence type="ECO:0000313" key="3">
    <source>
        <dbReference type="Proteomes" id="UP000678393"/>
    </source>
</evidence>